<feature type="region of interest" description="Disordered" evidence="1">
    <location>
        <begin position="1"/>
        <end position="24"/>
    </location>
</feature>
<evidence type="ECO:0000313" key="2">
    <source>
        <dbReference type="EMBL" id="OCF30083.1"/>
    </source>
</evidence>
<dbReference type="AlphaFoldDB" id="A0A1B9GGA3"/>
<evidence type="ECO:0000313" key="3">
    <source>
        <dbReference type="EMBL" id="WVW80915.1"/>
    </source>
</evidence>
<dbReference type="VEuPathDB" id="FungiDB:I302_01602"/>
<evidence type="ECO:0000256" key="1">
    <source>
        <dbReference type="SAM" id="MobiDB-lite"/>
    </source>
</evidence>
<reference evidence="2" key="3">
    <citation type="submission" date="2014-01" db="EMBL/GenBank/DDBJ databases">
        <title>Evolution of pathogenesis and genome organization in the Tremellales.</title>
        <authorList>
            <person name="Cuomo C."/>
            <person name="Litvintseva A."/>
            <person name="Heitman J."/>
            <person name="Chen Y."/>
            <person name="Sun S."/>
            <person name="Springer D."/>
            <person name="Dromer F."/>
            <person name="Young S."/>
            <person name="Zeng Q."/>
            <person name="Chapman S."/>
            <person name="Gujja S."/>
            <person name="Saif S."/>
            <person name="Birren B."/>
        </authorList>
    </citation>
    <scope>NUCLEOTIDE SEQUENCE</scope>
    <source>
        <strain evidence="2">CBS 10118</strain>
    </source>
</reference>
<dbReference type="EMBL" id="KI894018">
    <property type="protein sequence ID" value="OCF30083.1"/>
    <property type="molecule type" value="Genomic_DNA"/>
</dbReference>
<accession>A0A1B9GGA3</accession>
<dbReference type="KEGG" id="kbi:30206001"/>
<evidence type="ECO:0000313" key="4">
    <source>
        <dbReference type="Proteomes" id="UP000092730"/>
    </source>
</evidence>
<dbReference type="GeneID" id="30206001"/>
<feature type="compositionally biased region" description="Basic and acidic residues" evidence="1">
    <location>
        <begin position="249"/>
        <end position="269"/>
    </location>
</feature>
<protein>
    <submittedName>
        <fullName evidence="2">Uncharacterized protein</fullName>
    </submittedName>
</protein>
<keyword evidence="4" id="KW-1185">Reference proteome</keyword>
<dbReference type="RefSeq" id="XP_019051153.1">
    <property type="nucleotide sequence ID" value="XM_019188275.1"/>
</dbReference>
<dbReference type="EMBL" id="CP144541">
    <property type="protein sequence ID" value="WVW80915.1"/>
    <property type="molecule type" value="Genomic_DNA"/>
</dbReference>
<reference evidence="2" key="1">
    <citation type="submission" date="2013-07" db="EMBL/GenBank/DDBJ databases">
        <title>The Genome Sequence of Cryptococcus bestiolae CBS10118.</title>
        <authorList>
            <consortium name="The Broad Institute Genome Sequencing Platform"/>
            <person name="Cuomo C."/>
            <person name="Litvintseva A."/>
            <person name="Chen Y."/>
            <person name="Heitman J."/>
            <person name="Sun S."/>
            <person name="Springer D."/>
            <person name="Dromer F."/>
            <person name="Young S.K."/>
            <person name="Zeng Q."/>
            <person name="Gargeya S."/>
            <person name="Fitzgerald M."/>
            <person name="Abouelleil A."/>
            <person name="Alvarado L."/>
            <person name="Berlin A.M."/>
            <person name="Chapman S.B."/>
            <person name="Dewar J."/>
            <person name="Goldberg J."/>
            <person name="Griggs A."/>
            <person name="Gujja S."/>
            <person name="Hansen M."/>
            <person name="Howarth C."/>
            <person name="Imamovic A."/>
            <person name="Larimer J."/>
            <person name="McCowan C."/>
            <person name="Murphy C."/>
            <person name="Pearson M."/>
            <person name="Priest M."/>
            <person name="Roberts A."/>
            <person name="Saif S."/>
            <person name="Shea T."/>
            <person name="Sykes S."/>
            <person name="Wortman J."/>
            <person name="Nusbaum C."/>
            <person name="Birren B."/>
        </authorList>
    </citation>
    <scope>NUCLEOTIDE SEQUENCE [LARGE SCALE GENOMIC DNA]</scope>
    <source>
        <strain evidence="2">CBS 10118</strain>
    </source>
</reference>
<name>A0A1B9GGA3_9TREE</name>
<feature type="compositionally biased region" description="Acidic residues" evidence="1">
    <location>
        <begin position="1"/>
        <end position="12"/>
    </location>
</feature>
<reference evidence="3" key="4">
    <citation type="submission" date="2024-02" db="EMBL/GenBank/DDBJ databases">
        <title>Comparative genomics of Cryptococcus and Kwoniella reveals pathogenesis evolution and contrasting modes of karyotype evolution via chromosome fusion or intercentromeric recombination.</title>
        <authorList>
            <person name="Coelho M.A."/>
            <person name="David-Palma M."/>
            <person name="Shea T."/>
            <person name="Bowers K."/>
            <person name="McGinley-Smith S."/>
            <person name="Mohammad A.W."/>
            <person name="Gnirke A."/>
            <person name="Yurkov A.M."/>
            <person name="Nowrousian M."/>
            <person name="Sun S."/>
            <person name="Cuomo C.A."/>
            <person name="Heitman J."/>
        </authorList>
    </citation>
    <scope>NUCLEOTIDE SEQUENCE</scope>
    <source>
        <strain evidence="3">CBS 10118</strain>
    </source>
</reference>
<sequence length="327" mass="36650">MDEVDQDTDNVDETSFFPPPDMTHTDFVSLSIRRHSLMSEGGIDGTHMDTSGLVDSAISTPCSSDYLHDGLSESTSPDTAYEGPSAVYSDHPTLNVTAIAQGDGMSGTATTKSTLRKLLPRSDLESSSENTNIGPIQVELPRVKSDDCKEESLARPVRKTDKIKTRVWSQAQRDKRGEWRRKAEATLSQLQTYRSQKQAELETLRSKTRYNIGQKVFQESSAPISHDPKAVASCLDKIADTISLLNEEWSHRTSSKDRKISREAAESELRSSNTMQPGPEKRRIRNRLQAALSRYGRDDKELEVLRKIDTVQRESESLDLQLEEFVS</sequence>
<reference evidence="3" key="2">
    <citation type="submission" date="2013-07" db="EMBL/GenBank/DDBJ databases">
        <authorList>
            <consortium name="The Broad Institute Genome Sequencing Platform"/>
            <person name="Cuomo C."/>
            <person name="Litvintseva A."/>
            <person name="Chen Y."/>
            <person name="Heitman J."/>
            <person name="Sun S."/>
            <person name="Springer D."/>
            <person name="Dromer F."/>
            <person name="Young S.K."/>
            <person name="Zeng Q."/>
            <person name="Gargeya S."/>
            <person name="Fitzgerald M."/>
            <person name="Abouelleil A."/>
            <person name="Alvarado L."/>
            <person name="Berlin A.M."/>
            <person name="Chapman S.B."/>
            <person name="Dewar J."/>
            <person name="Goldberg J."/>
            <person name="Griggs A."/>
            <person name="Gujja S."/>
            <person name="Hansen M."/>
            <person name="Howarth C."/>
            <person name="Imamovic A."/>
            <person name="Larimer J."/>
            <person name="McCowan C."/>
            <person name="Murphy C."/>
            <person name="Pearson M."/>
            <person name="Priest M."/>
            <person name="Roberts A."/>
            <person name="Saif S."/>
            <person name="Shea T."/>
            <person name="Sykes S."/>
            <person name="Wortman J."/>
            <person name="Nusbaum C."/>
            <person name="Birren B."/>
        </authorList>
    </citation>
    <scope>NUCLEOTIDE SEQUENCE</scope>
    <source>
        <strain evidence="3">CBS 10118</strain>
    </source>
</reference>
<proteinExistence type="predicted"/>
<gene>
    <name evidence="2" type="ORF">I302_01602</name>
    <name evidence="3" type="ORF">I302_102906</name>
</gene>
<feature type="region of interest" description="Disordered" evidence="1">
    <location>
        <begin position="249"/>
        <end position="284"/>
    </location>
</feature>
<organism evidence="2">
    <name type="scientific">Kwoniella bestiolae CBS 10118</name>
    <dbReference type="NCBI Taxonomy" id="1296100"/>
    <lineage>
        <taxon>Eukaryota</taxon>
        <taxon>Fungi</taxon>
        <taxon>Dikarya</taxon>
        <taxon>Basidiomycota</taxon>
        <taxon>Agaricomycotina</taxon>
        <taxon>Tremellomycetes</taxon>
        <taxon>Tremellales</taxon>
        <taxon>Cryptococcaceae</taxon>
        <taxon>Kwoniella</taxon>
    </lineage>
</organism>
<dbReference type="Proteomes" id="UP000092730">
    <property type="component" value="Chromosome 1"/>
</dbReference>